<dbReference type="NCBIfam" id="TIGR01509">
    <property type="entry name" value="HAD-SF-IA-v3"/>
    <property type="match status" value="1"/>
</dbReference>
<gene>
    <name evidence="6" type="ORF">CLV41_111175</name>
</gene>
<keyword evidence="3" id="KW-0479">Metal-binding</keyword>
<dbReference type="PRINTS" id="PR00413">
    <property type="entry name" value="HADHALOGNASE"/>
</dbReference>
<dbReference type="SFLD" id="SFLDS00003">
    <property type="entry name" value="Haloacid_Dehalogenase"/>
    <property type="match status" value="1"/>
</dbReference>
<dbReference type="Pfam" id="PF00702">
    <property type="entry name" value="Hydrolase"/>
    <property type="match status" value="1"/>
</dbReference>
<name>A0A2S3UMY9_9HYPH</name>
<comment type="cofactor">
    <cofactor evidence="1">
        <name>Mg(2+)</name>
        <dbReference type="ChEBI" id="CHEBI:18420"/>
    </cofactor>
</comment>
<evidence type="ECO:0000313" key="7">
    <source>
        <dbReference type="Proteomes" id="UP000236959"/>
    </source>
</evidence>
<dbReference type="NCBIfam" id="TIGR01549">
    <property type="entry name" value="HAD-SF-IA-v1"/>
    <property type="match status" value="1"/>
</dbReference>
<dbReference type="Gene3D" id="1.10.150.240">
    <property type="entry name" value="Putative phosphatase, domain 2"/>
    <property type="match status" value="1"/>
</dbReference>
<keyword evidence="5" id="KW-0119">Carbohydrate metabolism</keyword>
<evidence type="ECO:0000256" key="5">
    <source>
        <dbReference type="ARBA" id="ARBA00023277"/>
    </source>
</evidence>
<evidence type="ECO:0000313" key="6">
    <source>
        <dbReference type="EMBL" id="POF28923.1"/>
    </source>
</evidence>
<comment type="caution">
    <text evidence="6">The sequence shown here is derived from an EMBL/GenBank/DDBJ whole genome shotgun (WGS) entry which is preliminary data.</text>
</comment>
<keyword evidence="7" id="KW-1185">Reference proteome</keyword>
<dbReference type="SFLD" id="SFLDG01129">
    <property type="entry name" value="C1.5:_HAD__Beta-PGM__Phosphata"/>
    <property type="match status" value="1"/>
</dbReference>
<evidence type="ECO:0000256" key="2">
    <source>
        <dbReference type="ARBA" id="ARBA00006171"/>
    </source>
</evidence>
<reference evidence="6 7" key="1">
    <citation type="submission" date="2018-01" db="EMBL/GenBank/DDBJ databases">
        <title>Genomic Encyclopedia of Archaeal and Bacterial Type Strains, Phase II (KMG-II): from individual species to whole genera.</title>
        <authorList>
            <person name="Goeker M."/>
        </authorList>
    </citation>
    <scope>NUCLEOTIDE SEQUENCE [LARGE SCALE GENOMIC DNA]</scope>
    <source>
        <strain evidence="6 7">DSM 17023</strain>
    </source>
</reference>
<dbReference type="Proteomes" id="UP000236959">
    <property type="component" value="Unassembled WGS sequence"/>
</dbReference>
<dbReference type="PANTHER" id="PTHR46193:SF18">
    <property type="entry name" value="HEXITOL PHOSPHATASE B"/>
    <property type="match status" value="1"/>
</dbReference>
<dbReference type="GO" id="GO:0046872">
    <property type="term" value="F:metal ion binding"/>
    <property type="evidence" value="ECO:0007669"/>
    <property type="project" value="UniProtKB-KW"/>
</dbReference>
<protein>
    <submittedName>
        <fullName evidence="6">HAD superfamily hydrolase (TIGR01509 family)/HAD superfamily hydrolase (TIGR01549 family)</fullName>
    </submittedName>
</protein>
<dbReference type="RefSeq" id="WP_103224563.1">
    <property type="nucleotide sequence ID" value="NZ_PPCN01000011.1"/>
</dbReference>
<accession>A0A2S3UMY9</accession>
<dbReference type="AlphaFoldDB" id="A0A2S3UMY9"/>
<comment type="similarity">
    <text evidence="2">Belongs to the HAD-like hydrolase superfamily. CbbY/CbbZ/Gph/YieH family.</text>
</comment>
<dbReference type="Gene3D" id="3.40.50.1000">
    <property type="entry name" value="HAD superfamily/HAD-like"/>
    <property type="match status" value="1"/>
</dbReference>
<dbReference type="PANTHER" id="PTHR46193">
    <property type="entry name" value="6-PHOSPHOGLUCONATE PHOSPHATASE"/>
    <property type="match status" value="1"/>
</dbReference>
<evidence type="ECO:0000256" key="1">
    <source>
        <dbReference type="ARBA" id="ARBA00001946"/>
    </source>
</evidence>
<dbReference type="SUPFAM" id="SSF56784">
    <property type="entry name" value="HAD-like"/>
    <property type="match status" value="1"/>
</dbReference>
<organism evidence="6 7">
    <name type="scientific">Roseibium marinum</name>
    <dbReference type="NCBI Taxonomy" id="281252"/>
    <lineage>
        <taxon>Bacteria</taxon>
        <taxon>Pseudomonadati</taxon>
        <taxon>Pseudomonadota</taxon>
        <taxon>Alphaproteobacteria</taxon>
        <taxon>Hyphomicrobiales</taxon>
        <taxon>Stappiaceae</taxon>
        <taxon>Roseibium</taxon>
    </lineage>
</organism>
<keyword evidence="6" id="KW-0378">Hydrolase</keyword>
<dbReference type="InterPro" id="IPR051600">
    <property type="entry name" value="Beta-PGM-like"/>
</dbReference>
<dbReference type="EMBL" id="PPCN01000011">
    <property type="protein sequence ID" value="POF28923.1"/>
    <property type="molecule type" value="Genomic_DNA"/>
</dbReference>
<dbReference type="InterPro" id="IPR023198">
    <property type="entry name" value="PGP-like_dom2"/>
</dbReference>
<dbReference type="InterPro" id="IPR036412">
    <property type="entry name" value="HAD-like_sf"/>
</dbReference>
<dbReference type="GO" id="GO:0016787">
    <property type="term" value="F:hydrolase activity"/>
    <property type="evidence" value="ECO:0007669"/>
    <property type="project" value="UniProtKB-KW"/>
</dbReference>
<sequence>MTLRAVAWDIDGTLVDSEPLHHHALVSVSAKYGLEIDPDDQSFVGVHIGHVWEQLRPQFPVAVEERTWHEEIRAFYAEHSESLVPIPGAVETVKALAESGIAQICVSNSDRTVVDVNLRSLGIADIMVGSISLDDVPAGKPDPAPYRMAAEALDLPPHEVLAVEDSITGMQSALAAGLKIAFLGNTVLGGPPRADFYPTSPSEIPEFLDLNHTGDAGDFNS</sequence>
<dbReference type="InterPro" id="IPR006439">
    <property type="entry name" value="HAD-SF_hydro_IA"/>
</dbReference>
<dbReference type="InterPro" id="IPR023214">
    <property type="entry name" value="HAD_sf"/>
</dbReference>
<evidence type="ECO:0000256" key="3">
    <source>
        <dbReference type="ARBA" id="ARBA00022723"/>
    </source>
</evidence>
<evidence type="ECO:0000256" key="4">
    <source>
        <dbReference type="ARBA" id="ARBA00022842"/>
    </source>
</evidence>
<dbReference type="OrthoDB" id="9782449at2"/>
<keyword evidence="4" id="KW-0460">Magnesium</keyword>
<proteinExistence type="inferred from homology"/>
<dbReference type="CDD" id="cd07505">
    <property type="entry name" value="HAD_BPGM-like"/>
    <property type="match status" value="1"/>
</dbReference>